<keyword evidence="1" id="KW-0472">Membrane</keyword>
<keyword evidence="1" id="KW-0812">Transmembrane</keyword>
<evidence type="ECO:0000256" key="1">
    <source>
        <dbReference type="SAM" id="Phobius"/>
    </source>
</evidence>
<reference evidence="3 4" key="1">
    <citation type="submission" date="2021-03" db="EMBL/GenBank/DDBJ databases">
        <title>Sequencing the genomes of 1000 actinobacteria strains.</title>
        <authorList>
            <person name="Klenk H.-P."/>
        </authorList>
    </citation>
    <scope>NUCLEOTIDE SEQUENCE [LARGE SCALE GENOMIC DNA]</scope>
    <source>
        <strain evidence="3 4">DSM 44580</strain>
    </source>
</reference>
<comment type="caution">
    <text evidence="3">The sequence shown here is derived from an EMBL/GenBank/DDBJ whole genome shotgun (WGS) entry which is preliminary data.</text>
</comment>
<feature type="transmembrane region" description="Helical" evidence="1">
    <location>
        <begin position="85"/>
        <end position="106"/>
    </location>
</feature>
<keyword evidence="4" id="KW-1185">Reference proteome</keyword>
<organism evidence="3 4">
    <name type="scientific">Crossiella equi</name>
    <dbReference type="NCBI Taxonomy" id="130796"/>
    <lineage>
        <taxon>Bacteria</taxon>
        <taxon>Bacillati</taxon>
        <taxon>Actinomycetota</taxon>
        <taxon>Actinomycetes</taxon>
        <taxon>Pseudonocardiales</taxon>
        <taxon>Pseudonocardiaceae</taxon>
        <taxon>Crossiella</taxon>
    </lineage>
</organism>
<evidence type="ECO:0000313" key="3">
    <source>
        <dbReference type="EMBL" id="MBP2476746.1"/>
    </source>
</evidence>
<feature type="transmembrane region" description="Helical" evidence="1">
    <location>
        <begin position="127"/>
        <end position="147"/>
    </location>
</feature>
<proteinExistence type="predicted"/>
<dbReference type="Pfam" id="PF09990">
    <property type="entry name" value="DUF2231"/>
    <property type="match status" value="1"/>
</dbReference>
<name>A0ABS5AJK0_9PSEU</name>
<sequence length="164" mass="16713">MDLTTILGLPLHPLVVHAVVVLLPLAALGAVCIAVRPAWRRRYGTLVLLLTVAAVASVPVALVTGDQLRTALNLANPLVDAHADLGATLLPVAVPFLVLVIGFLVAGRKADHEREAGADAAATWRRVALVAAVLVALAGVASTVQVVRIGHSGATAVWNGVGGS</sequence>
<accession>A0ABS5AJK0</accession>
<dbReference type="InterPro" id="IPR019251">
    <property type="entry name" value="DUF2231_TM"/>
</dbReference>
<dbReference type="RefSeq" id="WP_086785749.1">
    <property type="nucleotide sequence ID" value="NZ_JAGIOO010000001.1"/>
</dbReference>
<feature type="transmembrane region" description="Helical" evidence="1">
    <location>
        <begin position="14"/>
        <end position="34"/>
    </location>
</feature>
<evidence type="ECO:0000313" key="4">
    <source>
        <dbReference type="Proteomes" id="UP001519363"/>
    </source>
</evidence>
<gene>
    <name evidence="3" type="ORF">JOF53_005618</name>
</gene>
<feature type="domain" description="DUF2231" evidence="2">
    <location>
        <begin position="8"/>
        <end position="159"/>
    </location>
</feature>
<protein>
    <submittedName>
        <fullName evidence="3">Membrane protein</fullName>
    </submittedName>
</protein>
<feature type="transmembrane region" description="Helical" evidence="1">
    <location>
        <begin position="46"/>
        <end position="65"/>
    </location>
</feature>
<dbReference type="EMBL" id="JAGIOO010000001">
    <property type="protein sequence ID" value="MBP2476746.1"/>
    <property type="molecule type" value="Genomic_DNA"/>
</dbReference>
<dbReference type="Proteomes" id="UP001519363">
    <property type="component" value="Unassembled WGS sequence"/>
</dbReference>
<evidence type="ECO:0000259" key="2">
    <source>
        <dbReference type="Pfam" id="PF09990"/>
    </source>
</evidence>
<keyword evidence="1" id="KW-1133">Transmembrane helix</keyword>